<name>A0A195FPM5_9HYME</name>
<gene>
    <name evidence="1" type="ORF">ALC56_03400</name>
</gene>
<dbReference type="AlphaFoldDB" id="A0A195FPM5"/>
<protein>
    <submittedName>
        <fullName evidence="1">Uncharacterized protein</fullName>
    </submittedName>
</protein>
<proteinExistence type="predicted"/>
<accession>A0A195FPM5</accession>
<feature type="non-terminal residue" evidence="1">
    <location>
        <position position="1"/>
    </location>
</feature>
<dbReference type="Proteomes" id="UP000078541">
    <property type="component" value="Unassembled WGS sequence"/>
</dbReference>
<keyword evidence="2" id="KW-1185">Reference proteome</keyword>
<organism evidence="1 2">
    <name type="scientific">Trachymyrmex septentrionalis</name>
    <dbReference type="NCBI Taxonomy" id="34720"/>
    <lineage>
        <taxon>Eukaryota</taxon>
        <taxon>Metazoa</taxon>
        <taxon>Ecdysozoa</taxon>
        <taxon>Arthropoda</taxon>
        <taxon>Hexapoda</taxon>
        <taxon>Insecta</taxon>
        <taxon>Pterygota</taxon>
        <taxon>Neoptera</taxon>
        <taxon>Endopterygota</taxon>
        <taxon>Hymenoptera</taxon>
        <taxon>Apocrita</taxon>
        <taxon>Aculeata</taxon>
        <taxon>Formicoidea</taxon>
        <taxon>Formicidae</taxon>
        <taxon>Myrmicinae</taxon>
        <taxon>Trachymyrmex</taxon>
    </lineage>
</organism>
<dbReference type="EMBL" id="KQ981382">
    <property type="protein sequence ID" value="KYN42262.1"/>
    <property type="molecule type" value="Genomic_DNA"/>
</dbReference>
<reference evidence="1 2" key="1">
    <citation type="submission" date="2016-03" db="EMBL/GenBank/DDBJ databases">
        <title>Trachymyrmex septentrionalis WGS genome.</title>
        <authorList>
            <person name="Nygaard S."/>
            <person name="Hu H."/>
            <person name="Boomsma J."/>
            <person name="Zhang G."/>
        </authorList>
    </citation>
    <scope>NUCLEOTIDE SEQUENCE [LARGE SCALE GENOMIC DNA]</scope>
    <source>
        <strain evidence="1">Tsep2-gDNA-1</strain>
        <tissue evidence="1">Whole body</tissue>
    </source>
</reference>
<sequence>VNDNRPEEIRRDVRERSTVTLSMIATYSLINCNNPQLSPLNRVVTVN</sequence>
<evidence type="ECO:0000313" key="1">
    <source>
        <dbReference type="EMBL" id="KYN42262.1"/>
    </source>
</evidence>
<evidence type="ECO:0000313" key="2">
    <source>
        <dbReference type="Proteomes" id="UP000078541"/>
    </source>
</evidence>